<dbReference type="Proteomes" id="UP001162162">
    <property type="component" value="Unassembled WGS sequence"/>
</dbReference>
<keyword evidence="2" id="KW-1185">Reference proteome</keyword>
<protein>
    <submittedName>
        <fullName evidence="1">Uncharacterized protein</fullName>
    </submittedName>
</protein>
<dbReference type="AlphaFoldDB" id="A0AAV8YDQ7"/>
<comment type="caution">
    <text evidence="1">The sequence shown here is derived from an EMBL/GenBank/DDBJ whole genome shotgun (WGS) entry which is preliminary data.</text>
</comment>
<sequence>MGQSDSVTSGNISVYNWKDPRSFELRPEILNLGSAKEIFEKFDNIVSSRETEGIFEQILERTIKSKSNVGEVS</sequence>
<accession>A0AAV8YDQ7</accession>
<gene>
    <name evidence="1" type="ORF">NQ318_007590</name>
</gene>
<dbReference type="EMBL" id="JAPWTK010000134">
    <property type="protein sequence ID" value="KAJ8948586.1"/>
    <property type="molecule type" value="Genomic_DNA"/>
</dbReference>
<evidence type="ECO:0000313" key="2">
    <source>
        <dbReference type="Proteomes" id="UP001162162"/>
    </source>
</evidence>
<proteinExistence type="predicted"/>
<reference evidence="1" key="1">
    <citation type="journal article" date="2023" name="Insect Mol. Biol.">
        <title>Genome sequencing provides insights into the evolution of gene families encoding plant cell wall-degrading enzymes in longhorned beetles.</title>
        <authorList>
            <person name="Shin N.R."/>
            <person name="Okamura Y."/>
            <person name="Kirsch R."/>
            <person name="Pauchet Y."/>
        </authorList>
    </citation>
    <scope>NUCLEOTIDE SEQUENCE</scope>
    <source>
        <strain evidence="1">AMC_N1</strain>
    </source>
</reference>
<name>A0AAV8YDQ7_9CUCU</name>
<organism evidence="1 2">
    <name type="scientific">Aromia moschata</name>
    <dbReference type="NCBI Taxonomy" id="1265417"/>
    <lineage>
        <taxon>Eukaryota</taxon>
        <taxon>Metazoa</taxon>
        <taxon>Ecdysozoa</taxon>
        <taxon>Arthropoda</taxon>
        <taxon>Hexapoda</taxon>
        <taxon>Insecta</taxon>
        <taxon>Pterygota</taxon>
        <taxon>Neoptera</taxon>
        <taxon>Endopterygota</taxon>
        <taxon>Coleoptera</taxon>
        <taxon>Polyphaga</taxon>
        <taxon>Cucujiformia</taxon>
        <taxon>Chrysomeloidea</taxon>
        <taxon>Cerambycidae</taxon>
        <taxon>Cerambycinae</taxon>
        <taxon>Callichromatini</taxon>
        <taxon>Aromia</taxon>
    </lineage>
</organism>
<evidence type="ECO:0000313" key="1">
    <source>
        <dbReference type="EMBL" id="KAJ8948586.1"/>
    </source>
</evidence>